<feature type="transmembrane region" description="Helical" evidence="1">
    <location>
        <begin position="91"/>
        <end position="113"/>
    </location>
</feature>
<feature type="transmembrane region" description="Helical" evidence="1">
    <location>
        <begin position="119"/>
        <end position="138"/>
    </location>
</feature>
<feature type="transmembrane region" description="Helical" evidence="1">
    <location>
        <begin position="192"/>
        <end position="217"/>
    </location>
</feature>
<accession>A0A3B0RVX5</accession>
<dbReference type="EMBL" id="UOEJ01000035">
    <property type="protein sequence ID" value="VAV92528.1"/>
    <property type="molecule type" value="Genomic_DNA"/>
</dbReference>
<evidence type="ECO:0000256" key="1">
    <source>
        <dbReference type="SAM" id="Phobius"/>
    </source>
</evidence>
<feature type="transmembrane region" description="Helical" evidence="1">
    <location>
        <begin position="286"/>
        <end position="310"/>
    </location>
</feature>
<feature type="transmembrane region" description="Helical" evidence="1">
    <location>
        <begin position="400"/>
        <end position="422"/>
    </location>
</feature>
<feature type="transmembrane region" description="Helical" evidence="1">
    <location>
        <begin position="150"/>
        <end position="172"/>
    </location>
</feature>
<evidence type="ECO:0000313" key="2">
    <source>
        <dbReference type="EMBL" id="VAV92528.1"/>
    </source>
</evidence>
<feature type="transmembrane region" description="Helical" evidence="1">
    <location>
        <begin position="21"/>
        <end position="42"/>
    </location>
</feature>
<gene>
    <name evidence="2" type="ORF">MNBD_ALPHA01-1476</name>
</gene>
<reference evidence="2" key="1">
    <citation type="submission" date="2018-06" db="EMBL/GenBank/DDBJ databases">
        <authorList>
            <person name="Zhirakovskaya E."/>
        </authorList>
    </citation>
    <scope>NUCLEOTIDE SEQUENCE</scope>
</reference>
<evidence type="ECO:0008006" key="3">
    <source>
        <dbReference type="Google" id="ProtNLM"/>
    </source>
</evidence>
<feature type="transmembrane region" description="Helical" evidence="1">
    <location>
        <begin position="253"/>
        <end position="274"/>
    </location>
</feature>
<name>A0A3B0RVX5_9ZZZZ</name>
<proteinExistence type="predicted"/>
<feature type="transmembrane region" description="Helical" evidence="1">
    <location>
        <begin position="54"/>
        <end position="79"/>
    </location>
</feature>
<keyword evidence="1" id="KW-0472">Membrane</keyword>
<keyword evidence="1" id="KW-1133">Transmembrane helix</keyword>
<feature type="transmembrane region" description="Helical" evidence="1">
    <location>
        <begin position="229"/>
        <end position="247"/>
    </location>
</feature>
<organism evidence="2">
    <name type="scientific">hydrothermal vent metagenome</name>
    <dbReference type="NCBI Taxonomy" id="652676"/>
    <lineage>
        <taxon>unclassified sequences</taxon>
        <taxon>metagenomes</taxon>
        <taxon>ecological metagenomes</taxon>
    </lineage>
</organism>
<protein>
    <recommendedName>
        <fullName evidence="3">NnrS protein involved in response to NO</fullName>
    </recommendedName>
</protein>
<feature type="transmembrane region" description="Helical" evidence="1">
    <location>
        <begin position="322"/>
        <end position="343"/>
    </location>
</feature>
<dbReference type="AlphaFoldDB" id="A0A3B0RVX5"/>
<feature type="transmembrane region" description="Helical" evidence="1">
    <location>
        <begin position="373"/>
        <end position="394"/>
    </location>
</feature>
<keyword evidence="1" id="KW-0812">Transmembrane</keyword>
<sequence length="435" mass="47014">MIGANFLSGANSRLLPASIPFRFFTAAAICYALFWAALFVSADDITSYVIGGGPILGLIHMATLGVLTMTVIGASLQLLSVATRRAFSHFWICRLLSWIYIPGFILLTGAMYVNWPVGMLYGAGLTGIGLLIFCGLITDNIRNVKGMAAIMTHCWAAMLSLLGLVGLGILLIMDMEQGFMADHLTIALSHFILAVFGFMSLLAMGFSYILVPMFCLAPAPPEMPGRLSVACNMTGIILALAGLNLYLDWLTFTGILLGLIGVGVYIFSMIRVYGGRMRKRLGVPFVLIRVAWFILPLSLVWAAVGAAGFWPELWPESMLETGHILFAVLAIIGWLLTFLVGILQRILPFLSSMHASGLGGVPMLMSDMADERLLSVNAIGHMGGFFLVATGVIFDMDIIIRAGAVIGFIGAVGLLIYLMSIIRHLLAHQSEKVKQ</sequence>